<dbReference type="InterPro" id="IPR052189">
    <property type="entry name" value="L-asp_N-monooxygenase_NS-form"/>
</dbReference>
<dbReference type="Proteomes" id="UP000552097">
    <property type="component" value="Unassembled WGS sequence"/>
</dbReference>
<accession>A0A7W9HFP1</accession>
<gene>
    <name evidence="2" type="ORF">F4560_001176</name>
</gene>
<feature type="domain" description="FAD-dependent urate hydroxylase HpyO/Asp monooxygenase CreE-like FAD/NAD(P)-binding" evidence="1">
    <location>
        <begin position="15"/>
        <end position="182"/>
    </location>
</feature>
<evidence type="ECO:0000259" key="1">
    <source>
        <dbReference type="Pfam" id="PF13454"/>
    </source>
</evidence>
<dbReference type="SUPFAM" id="SSF51971">
    <property type="entry name" value="Nucleotide-binding domain"/>
    <property type="match status" value="1"/>
</dbReference>
<evidence type="ECO:0000313" key="3">
    <source>
        <dbReference type="Proteomes" id="UP000552097"/>
    </source>
</evidence>
<dbReference type="AlphaFoldDB" id="A0A7W9HFP1"/>
<proteinExistence type="predicted"/>
<organism evidence="2 3">
    <name type="scientific">Saccharothrix ecbatanensis</name>
    <dbReference type="NCBI Taxonomy" id="1105145"/>
    <lineage>
        <taxon>Bacteria</taxon>
        <taxon>Bacillati</taxon>
        <taxon>Actinomycetota</taxon>
        <taxon>Actinomycetes</taxon>
        <taxon>Pseudonocardiales</taxon>
        <taxon>Pseudonocardiaceae</taxon>
        <taxon>Saccharothrix</taxon>
    </lineage>
</organism>
<comment type="caution">
    <text evidence="2">The sequence shown here is derived from an EMBL/GenBank/DDBJ whole genome shotgun (WGS) entry which is preliminary data.</text>
</comment>
<name>A0A7W9HFP1_9PSEU</name>
<protein>
    <recommendedName>
        <fullName evidence="1">FAD-dependent urate hydroxylase HpyO/Asp monooxygenase CreE-like FAD/NAD(P)-binding domain-containing protein</fullName>
    </recommendedName>
</protein>
<dbReference type="RefSeq" id="WP_184917193.1">
    <property type="nucleotide sequence ID" value="NZ_JACHMO010000001.1"/>
</dbReference>
<evidence type="ECO:0000313" key="2">
    <source>
        <dbReference type="EMBL" id="MBB5801408.1"/>
    </source>
</evidence>
<dbReference type="EMBL" id="JACHMO010000001">
    <property type="protein sequence ID" value="MBB5801408.1"/>
    <property type="molecule type" value="Genomic_DNA"/>
</dbReference>
<dbReference type="PANTHER" id="PTHR40254">
    <property type="entry name" value="BLR0577 PROTEIN"/>
    <property type="match status" value="1"/>
</dbReference>
<keyword evidence="3" id="KW-1185">Reference proteome</keyword>
<sequence length="636" mass="68271">MSSADDPVSHGPRIAIIGMGPRGISVLERLALRADDHHGSGPEVFAIDAVQVGCGRIWRTDQQPWFTMNTVAGQVTMYSGEPDGGPDRAGAGPSVAQWLARSPDPEQASIGPDGYAPRVVYGHYLRHVYRSVVDHLPDGMVVRPVTARVTTMAPLPDGGFALTLSDRSEPLVVDRVVLATGHPVSRPGASELALADFAATRPGLTYLSGDSAADLPLDLIAPGTPVGVIGMGLGFYDILLSLTVGRGGVFRRDVAGAMRYVASGREPLIFAGSRSGMPILARGANQKRPDHVHQPVVFTTDAVREAKARAGAAGLDFTGQIMPLIQKEVDHVYLTTLVRSRQGDAVAARFADRHARVLRHGGPKAALMAEHGLAPDAGLDLERLARPFGGERFTHPAAFRATLLDLMAKDIDEARRGNVDGPVKAALDVLRDIRNTIRVAVDFGGLTVRSHRDDFLGWYVPMNALLSAGPPVERVEQLLALIEVGVVTVVGPQVRYECDPARDTFVVSSVDVTDSRTEVAALVDARIPQPDLRRDTSQLYEDLVARGLVTQFVERDPVTGEVFETGGVDVTPAPFALLDRHGEEVPGAHALGLPTEHTRWFTQVGSSRPGMRTLFLRDADAIAERLLIPFPVLAPR</sequence>
<reference evidence="2 3" key="1">
    <citation type="submission" date="2020-08" db="EMBL/GenBank/DDBJ databases">
        <title>Sequencing the genomes of 1000 actinobacteria strains.</title>
        <authorList>
            <person name="Klenk H.-P."/>
        </authorList>
    </citation>
    <scope>NUCLEOTIDE SEQUENCE [LARGE SCALE GENOMIC DNA]</scope>
    <source>
        <strain evidence="2 3">DSM 45486</strain>
    </source>
</reference>
<dbReference type="PANTHER" id="PTHR40254:SF1">
    <property type="entry name" value="BLR0577 PROTEIN"/>
    <property type="match status" value="1"/>
</dbReference>
<dbReference type="InterPro" id="IPR038732">
    <property type="entry name" value="HpyO/CreE_NAD-binding"/>
</dbReference>
<dbReference type="Pfam" id="PF13454">
    <property type="entry name" value="NAD_binding_9"/>
    <property type="match status" value="1"/>
</dbReference>